<dbReference type="RefSeq" id="WP_050363673.1">
    <property type="nucleotide sequence ID" value="NZ_CP134822.1"/>
</dbReference>
<dbReference type="Pfam" id="PF16874">
    <property type="entry name" value="Glyco_hydro_36C"/>
    <property type="match status" value="1"/>
</dbReference>
<organism evidence="9 10">
    <name type="scientific">Streptomyces xinghaiensis</name>
    <dbReference type="NCBI Taxonomy" id="1038928"/>
    <lineage>
        <taxon>Bacteria</taxon>
        <taxon>Bacillati</taxon>
        <taxon>Actinomycetota</taxon>
        <taxon>Actinomycetes</taxon>
        <taxon>Kitasatosporales</taxon>
        <taxon>Streptomycetaceae</taxon>
        <taxon>Streptomyces</taxon>
    </lineage>
</organism>
<dbReference type="FunFam" id="3.20.20.70:FF:000118">
    <property type="entry name" value="Alpha-galactosidase"/>
    <property type="match status" value="1"/>
</dbReference>
<name>A0A3M8FAF5_9ACTN</name>
<evidence type="ECO:0000256" key="4">
    <source>
        <dbReference type="ARBA" id="ARBA00023295"/>
    </source>
</evidence>
<evidence type="ECO:0000256" key="2">
    <source>
        <dbReference type="ARBA" id="ARBA00012755"/>
    </source>
</evidence>
<dbReference type="SUPFAM" id="SSF51445">
    <property type="entry name" value="(Trans)glycosidases"/>
    <property type="match status" value="1"/>
</dbReference>
<sequence>MTTAPPSEQHGQPGQPGSGLVHLRAAGVSLVLDLSGSTLPRVLHWGPCLGEPTGPQLDALRLARRCQPIGFSVDGPVEVAVLPEQSAGWLGTPGLSGHRGGTDFSAAFRVERADLTPGEDTPEGGGGGRLTVRAADRTAGLGLGLTIELTPSGLVRQRATVTNQGATPYTVDAVNLTLPVPAEAVELLDFTGRHLRERDPQRTPFTQGLRMRENRTGRTGYDSAYLLVAGSAGFGNRSGEVWGVHTAWSGNHRTFAERTFHAVSLLGSGELLLPGEVVLAPGESYTSPWQYGSHGTGLDELSARFHRHLRARAHHPSAPRPVVVNTWEAVYFDHDLARLRELADAAAAVGAERFVLDDGWFGSRRDDRRGLGDWYVSDEVWPDGLGPLTDHVTGLGMEFGLWVEPEMINEDSELARAHPGWIMATGGRLPGAARSQQVLDLARPEAYAYILQRLDELLTTYPIGYLKWDHNRDLVEAGHRPTGRAGVHGQTLAVYRLLDELRRRHPDVEIESCSSGGARVDLGILERTDRVWVSDCIDALERQRIQRWTNALIPLELMGTHVGSGTAHTTDRRHPLDFRAGTALFGHFGIEWDLTRAEPTDVERLAEWVALYKELRPLLHSGTAVHADHPDPSHELHGVVAGDGSEAVYALVATATSASYPTGAVRLPGLDPDAVYRVRPLPPGDVPDGNAHRWGVDLPWWTPDGVELPGRVLAAAGLQAPVLFPERLVLLRAVRVGTPSAPPAAPAHT</sequence>
<dbReference type="InterPro" id="IPR017853">
    <property type="entry name" value="GH"/>
</dbReference>
<dbReference type="CDD" id="cd14791">
    <property type="entry name" value="GH36"/>
    <property type="match status" value="1"/>
</dbReference>
<dbReference type="InterPro" id="IPR013785">
    <property type="entry name" value="Aldolase_TIM"/>
</dbReference>
<feature type="domain" description="Glycosyl hydrolase family 36 C-terminal" evidence="7">
    <location>
        <begin position="639"/>
        <end position="721"/>
    </location>
</feature>
<dbReference type="PANTHER" id="PTHR43053">
    <property type="entry name" value="GLYCOSIDASE FAMILY 31"/>
    <property type="match status" value="1"/>
</dbReference>
<evidence type="ECO:0000256" key="1">
    <source>
        <dbReference type="ARBA" id="ARBA00001255"/>
    </source>
</evidence>
<dbReference type="InterPro" id="IPR013780">
    <property type="entry name" value="Glyco_hydro_b"/>
</dbReference>
<feature type="active site" description="Nucleophile" evidence="6">
    <location>
        <position position="469"/>
    </location>
</feature>
<dbReference type="Gene3D" id="2.60.40.1180">
    <property type="entry name" value="Golgi alpha-mannosidase II"/>
    <property type="match status" value="1"/>
</dbReference>
<dbReference type="PRINTS" id="PR00743">
    <property type="entry name" value="GLHYDRLASE36"/>
</dbReference>
<dbReference type="Proteomes" id="UP000028058">
    <property type="component" value="Unassembled WGS sequence"/>
</dbReference>
<dbReference type="Pfam" id="PF02065">
    <property type="entry name" value="Melibiase"/>
    <property type="match status" value="1"/>
</dbReference>
<keyword evidence="10" id="KW-1185">Reference proteome</keyword>
<dbReference type="PIRSF" id="PIRSF005536">
    <property type="entry name" value="Agal"/>
    <property type="match status" value="1"/>
</dbReference>
<keyword evidence="4 5" id="KW-0326">Glycosidase</keyword>
<proteinExistence type="inferred from homology"/>
<evidence type="ECO:0000256" key="5">
    <source>
        <dbReference type="PIRNR" id="PIRNR005536"/>
    </source>
</evidence>
<dbReference type="AlphaFoldDB" id="A0A3M8FAF5"/>
<evidence type="ECO:0000259" key="8">
    <source>
        <dbReference type="Pfam" id="PF16875"/>
    </source>
</evidence>
<accession>A0A3M8FAF5</accession>
<evidence type="ECO:0000259" key="7">
    <source>
        <dbReference type="Pfam" id="PF16874"/>
    </source>
</evidence>
<keyword evidence="3 5" id="KW-0378">Hydrolase</keyword>
<dbReference type="GO" id="GO:0004557">
    <property type="term" value="F:alpha-galactosidase activity"/>
    <property type="evidence" value="ECO:0007669"/>
    <property type="project" value="UniProtKB-UniRule"/>
</dbReference>
<dbReference type="EC" id="3.2.1.22" evidence="2 5"/>
<comment type="catalytic activity">
    <reaction evidence="1 5">
        <text>Hydrolysis of terminal, non-reducing alpha-D-galactose residues in alpha-D-galactosides, including galactose oligosaccharides, galactomannans and galactolipids.</text>
        <dbReference type="EC" id="3.2.1.22"/>
    </reaction>
</comment>
<gene>
    <name evidence="9" type="ORF">SFRA_016940</name>
</gene>
<feature type="active site" description="Proton donor" evidence="6">
    <location>
        <position position="535"/>
    </location>
</feature>
<evidence type="ECO:0000313" key="10">
    <source>
        <dbReference type="Proteomes" id="UP000028058"/>
    </source>
</evidence>
<dbReference type="PANTHER" id="PTHR43053:SF3">
    <property type="entry name" value="ALPHA-GALACTOSIDASE C-RELATED"/>
    <property type="match status" value="1"/>
</dbReference>
<dbReference type="Pfam" id="PF16875">
    <property type="entry name" value="Glyco_hydro_36N"/>
    <property type="match status" value="1"/>
</dbReference>
<feature type="domain" description="Glycosyl hydrolase family 36 N-terminal" evidence="8">
    <location>
        <begin position="39"/>
        <end position="279"/>
    </location>
</feature>
<dbReference type="Gene3D" id="2.70.98.60">
    <property type="entry name" value="alpha-galactosidase from lactobacil brevis"/>
    <property type="match status" value="1"/>
</dbReference>
<comment type="similarity">
    <text evidence="5">Belongs to the glycosyl hydrolase.</text>
</comment>
<dbReference type="InterPro" id="IPR038417">
    <property type="entry name" value="Alpga-gal_N_sf"/>
</dbReference>
<protein>
    <recommendedName>
        <fullName evidence="2 5">Alpha-galactosidase</fullName>
        <ecNumber evidence="2 5">3.2.1.22</ecNumber>
    </recommendedName>
</protein>
<dbReference type="InterPro" id="IPR031705">
    <property type="entry name" value="Glyco_hydro_36_C"/>
</dbReference>
<dbReference type="EMBL" id="JNAD02000007">
    <property type="protein sequence ID" value="RKM94933.1"/>
    <property type="molecule type" value="Genomic_DNA"/>
</dbReference>
<comment type="caution">
    <text evidence="9">The sequence shown here is derived from an EMBL/GenBank/DDBJ whole genome shotgun (WGS) entry which is preliminary data.</text>
</comment>
<reference evidence="9 10" key="1">
    <citation type="journal article" date="2014" name="Genome Announc.">
        <title>Draft Genome Sequence of Streptomyces fradiae ATCC 19609, a Strain Highly Sensitive to Antibiotics.</title>
        <authorList>
            <person name="Bekker O.B."/>
            <person name="Klimina K.M."/>
            <person name="Vatlin A.A."/>
            <person name="Zakharevich N.V."/>
            <person name="Kasianov A.S."/>
            <person name="Danilenko V.N."/>
        </authorList>
    </citation>
    <scope>NUCLEOTIDE SEQUENCE [LARGE SCALE GENOMIC DNA]</scope>
    <source>
        <strain evidence="9 10">ATCC 19609</strain>
    </source>
</reference>
<dbReference type="GO" id="GO:0016052">
    <property type="term" value="P:carbohydrate catabolic process"/>
    <property type="evidence" value="ECO:0007669"/>
    <property type="project" value="InterPro"/>
</dbReference>
<dbReference type="OrthoDB" id="9758822at2"/>
<dbReference type="Gene3D" id="3.20.20.70">
    <property type="entry name" value="Aldolase class I"/>
    <property type="match status" value="1"/>
</dbReference>
<evidence type="ECO:0000256" key="6">
    <source>
        <dbReference type="PIRSR" id="PIRSR005536-1"/>
    </source>
</evidence>
<evidence type="ECO:0000256" key="3">
    <source>
        <dbReference type="ARBA" id="ARBA00022801"/>
    </source>
</evidence>
<evidence type="ECO:0000313" key="9">
    <source>
        <dbReference type="EMBL" id="RKM94933.1"/>
    </source>
</evidence>
<dbReference type="InterPro" id="IPR050985">
    <property type="entry name" value="Alpha-glycosidase_related"/>
</dbReference>
<dbReference type="InterPro" id="IPR002252">
    <property type="entry name" value="Glyco_hydro_36"/>
</dbReference>
<dbReference type="InterPro" id="IPR031704">
    <property type="entry name" value="Glyco_hydro_36_N"/>
</dbReference>